<dbReference type="PANTHER" id="PTHR47691:SF3">
    <property type="entry name" value="HTH-TYPE TRANSCRIPTIONAL REGULATOR RV0890C-RELATED"/>
    <property type="match status" value="1"/>
</dbReference>
<dbReference type="SUPFAM" id="SSF46894">
    <property type="entry name" value="C-terminal effector domain of the bipartite response regulators"/>
    <property type="match status" value="1"/>
</dbReference>
<sequence>MSIELRLLATVAFRGREVTAPRLRNLIALLADDLRRGCGTDRLVEGLWPDEQPENPAKALRVLVSRVRAQLAADLIENTASGYRLTLDPGAVDTGVARELAARGAEALRRGDHHGALTAADDGLALWDGGDGDEYGPVAELRSRLTGTHRSLTRTRALALSLAGRPAEALEALRLLAAEDGHDEEVLLELLRSEAATAGAATALASYERYRRRLRDELGTDPGPALRALHRRLLRGEVVRKGVEHEPNALLGRANDLAAVTGMLTTSRVVTILGPGGLGKTRLAQAVSLDSACDVYFVPLAGVTGHVAHEVASVVGAGDPLHFRRPADVVSGIVNAIGQAPALLVLDNCEHVLDSVAELVRVLVSATREVRVLTTSRAPLGLSSEAVYRLPELPLATAVELFGQRARSARPGVELPADVVAGLCRQLDGLPLAIELAAARARIMSVPEIAARLDDRFALLRGGSRDTPSRHRTLHGVVEWSWNLLTESSRSAMGPLSVFPGGFTLSAAEHVLGAEARDILEHLTDQSLLKAVDTPAGVRFQMLETVREFCANRRDDTAVDAFLAWARQFGLAHHEAVFGADPIASAVLIEAEQDNLVRALRYGIERHDGATVASAASVLTSMWLLASNYDMTEAHVDDIGYVLAHYRPDPEFVEVTRTTAAICATTRFMIQGPRAVRSLVVLKRLPPAKPDTLARAAAALLCGEADTGEPLLIAAANFLESHIRESELDLPGALAAARTAQEQAERAAPWVQLSTRVRLGELCLHEGEIDEARHHFTAAYELFPDDIAHVAVSLVHTHLQAGDLDAAEWWLDSLLGGAGAGLDTDGGTPPLGVQAEILLARGEIEAGLRVWRDALRVLDSHGGTPYRVRSSGIDPWLNEVEATVVVAHAQHGRLDLVADLVGRLPDRLVSLLRHPTADPSPFLREFRVWGALLLAAGMAELAHRPRHAVRLIALAERCCFLRGHQPTMSPERARQAARDADRVAYDDAVSSYATLSRAELRIAALEELTHPDR</sequence>
<dbReference type="GO" id="GO:0006355">
    <property type="term" value="P:regulation of DNA-templated transcription"/>
    <property type="evidence" value="ECO:0007669"/>
    <property type="project" value="InterPro"/>
</dbReference>
<proteinExistence type="predicted"/>
<gene>
    <name evidence="3" type="ORF">EWH70_25755</name>
</gene>
<protein>
    <submittedName>
        <fullName evidence="3">AfsR/SARP family transcriptional regulator</fullName>
    </submittedName>
</protein>
<dbReference type="InterPro" id="IPR011990">
    <property type="entry name" value="TPR-like_helical_dom_sf"/>
</dbReference>
<dbReference type="InterPro" id="IPR016032">
    <property type="entry name" value="Sig_transdc_resp-reg_C-effctor"/>
</dbReference>
<dbReference type="Proteomes" id="UP000292003">
    <property type="component" value="Unassembled WGS sequence"/>
</dbReference>
<dbReference type="Gene3D" id="1.25.40.10">
    <property type="entry name" value="Tetratricopeptide repeat domain"/>
    <property type="match status" value="2"/>
</dbReference>
<reference evidence="3 4" key="1">
    <citation type="submission" date="2019-02" db="EMBL/GenBank/DDBJ databases">
        <title>Draft genome sequence of Amycolatopsis sp. 8-3EHSu isolated from roots of Suaeda maritima.</title>
        <authorList>
            <person name="Duangmal K."/>
            <person name="Chantavorakit T."/>
        </authorList>
    </citation>
    <scope>NUCLEOTIDE SEQUENCE [LARGE SCALE GENOMIC DNA]</scope>
    <source>
        <strain evidence="3 4">8-3EHSu</strain>
    </source>
</reference>
<organism evidence="3 4">
    <name type="scientific">Amycolatopsis suaedae</name>
    <dbReference type="NCBI Taxonomy" id="2510978"/>
    <lineage>
        <taxon>Bacteria</taxon>
        <taxon>Bacillati</taxon>
        <taxon>Actinomycetota</taxon>
        <taxon>Actinomycetes</taxon>
        <taxon>Pseudonocardiales</taxon>
        <taxon>Pseudonocardiaceae</taxon>
        <taxon>Amycolatopsis</taxon>
    </lineage>
</organism>
<evidence type="ECO:0000313" key="3">
    <source>
        <dbReference type="EMBL" id="RZQ61273.1"/>
    </source>
</evidence>
<dbReference type="InterPro" id="IPR005158">
    <property type="entry name" value="BTAD"/>
</dbReference>
<dbReference type="OrthoDB" id="9812579at2"/>
<dbReference type="RefSeq" id="WP_130478087.1">
    <property type="nucleotide sequence ID" value="NZ_SFCC01000013.1"/>
</dbReference>
<dbReference type="PANTHER" id="PTHR47691">
    <property type="entry name" value="REGULATOR-RELATED"/>
    <property type="match status" value="1"/>
</dbReference>
<evidence type="ECO:0000313" key="4">
    <source>
        <dbReference type="Proteomes" id="UP000292003"/>
    </source>
</evidence>
<dbReference type="GO" id="GO:0003677">
    <property type="term" value="F:DNA binding"/>
    <property type="evidence" value="ECO:0007669"/>
    <property type="project" value="InterPro"/>
</dbReference>
<dbReference type="InterPro" id="IPR019734">
    <property type="entry name" value="TPR_rpt"/>
</dbReference>
<dbReference type="InterPro" id="IPR036388">
    <property type="entry name" value="WH-like_DNA-bd_sf"/>
</dbReference>
<evidence type="ECO:0000256" key="1">
    <source>
        <dbReference type="PROSITE-ProRule" id="PRU00339"/>
    </source>
</evidence>
<dbReference type="Gene3D" id="1.10.10.10">
    <property type="entry name" value="Winged helix-like DNA-binding domain superfamily/Winged helix DNA-binding domain"/>
    <property type="match status" value="1"/>
</dbReference>
<evidence type="ECO:0000259" key="2">
    <source>
        <dbReference type="SMART" id="SM01043"/>
    </source>
</evidence>
<dbReference type="EMBL" id="SFCC01000013">
    <property type="protein sequence ID" value="RZQ61273.1"/>
    <property type="molecule type" value="Genomic_DNA"/>
</dbReference>
<comment type="caution">
    <text evidence="3">The sequence shown here is derived from an EMBL/GenBank/DDBJ whole genome shotgun (WGS) entry which is preliminary data.</text>
</comment>
<dbReference type="SUPFAM" id="SSF52540">
    <property type="entry name" value="P-loop containing nucleoside triphosphate hydrolases"/>
    <property type="match status" value="1"/>
</dbReference>
<feature type="domain" description="Bacterial transcriptional activator" evidence="2">
    <location>
        <begin position="92"/>
        <end position="234"/>
    </location>
</feature>
<dbReference type="PROSITE" id="PS50005">
    <property type="entry name" value="TPR"/>
    <property type="match status" value="1"/>
</dbReference>
<keyword evidence="4" id="KW-1185">Reference proteome</keyword>
<name>A0A4Q7J4Q0_9PSEU</name>
<dbReference type="SUPFAM" id="SSF48452">
    <property type="entry name" value="TPR-like"/>
    <property type="match status" value="2"/>
</dbReference>
<dbReference type="AlphaFoldDB" id="A0A4Q7J4Q0"/>
<keyword evidence="1" id="KW-0802">TPR repeat</keyword>
<accession>A0A4Q7J4Q0</accession>
<dbReference type="InterPro" id="IPR027417">
    <property type="entry name" value="P-loop_NTPase"/>
</dbReference>
<dbReference type="Pfam" id="PF03704">
    <property type="entry name" value="BTAD"/>
    <property type="match status" value="1"/>
</dbReference>
<dbReference type="SMART" id="SM01043">
    <property type="entry name" value="BTAD"/>
    <property type="match status" value="1"/>
</dbReference>
<feature type="repeat" description="TPR" evidence="1">
    <location>
        <begin position="753"/>
        <end position="786"/>
    </location>
</feature>